<dbReference type="EMBL" id="HQ424449">
    <property type="protein sequence ID" value="ADZ24778.1"/>
    <property type="molecule type" value="mRNA"/>
</dbReference>
<accession>F2XEW7</accession>
<dbReference type="GO" id="GO:0042981">
    <property type="term" value="P:regulation of apoptotic process"/>
    <property type="evidence" value="ECO:0007669"/>
    <property type="project" value="InterPro"/>
</dbReference>
<dbReference type="PANTHER" id="PTHR47901:SF8">
    <property type="entry name" value="CASPASE-3"/>
    <property type="match status" value="1"/>
</dbReference>
<dbReference type="Gene3D" id="3.40.50.1460">
    <property type="match status" value="1"/>
</dbReference>
<dbReference type="InterPro" id="IPR011029">
    <property type="entry name" value="DEATH-like_dom_sf"/>
</dbReference>
<dbReference type="Pfam" id="PF00656">
    <property type="entry name" value="Peptidase_C14"/>
    <property type="match status" value="1"/>
</dbReference>
<dbReference type="Pfam" id="PF00619">
    <property type="entry name" value="CARD"/>
    <property type="match status" value="1"/>
</dbReference>
<protein>
    <submittedName>
        <fullName evidence="10">Caspase 2</fullName>
    </submittedName>
</protein>
<dbReference type="GO" id="GO:0006508">
    <property type="term" value="P:proteolysis"/>
    <property type="evidence" value="ECO:0007669"/>
    <property type="project" value="UniProtKB-KW"/>
</dbReference>
<dbReference type="SMART" id="SM00114">
    <property type="entry name" value="CARD"/>
    <property type="match status" value="1"/>
</dbReference>
<evidence type="ECO:0000256" key="7">
    <source>
        <dbReference type="SAM" id="MobiDB-lite"/>
    </source>
</evidence>
<keyword evidence="4" id="KW-0378">Hydrolase</keyword>
<reference evidence="10" key="1">
    <citation type="journal article" date="2011" name="PLoS ONE">
        <title>New Insights into the Apoptotic Process in Mollusks: Characterization of Caspase Genes in Mytilus galloprovincialis.</title>
        <authorList>
            <person name="Romero A."/>
            <person name="Estevez-Calvar N."/>
            <person name="Dios S."/>
            <person name="Figueras A."/>
            <person name="Novoa B."/>
        </authorList>
    </citation>
    <scope>NUCLEOTIDE SEQUENCE</scope>
</reference>
<dbReference type="SUPFAM" id="SSF52129">
    <property type="entry name" value="Caspase-like"/>
    <property type="match status" value="1"/>
</dbReference>
<name>F2XEW7_MYTGA</name>
<feature type="domain" description="Caspase family p10" evidence="8">
    <location>
        <begin position="380"/>
        <end position="443"/>
    </location>
</feature>
<dbReference type="InterPro" id="IPR002138">
    <property type="entry name" value="Pept_C14_p10"/>
</dbReference>
<keyword evidence="6" id="KW-0865">Zymogen</keyword>
<dbReference type="CDD" id="cd01671">
    <property type="entry name" value="CARD"/>
    <property type="match status" value="1"/>
</dbReference>
<dbReference type="PROSITE" id="PS50207">
    <property type="entry name" value="CASPASE_P10"/>
    <property type="match status" value="1"/>
</dbReference>
<dbReference type="InterPro" id="IPR011600">
    <property type="entry name" value="Pept_C14_caspase"/>
</dbReference>
<feature type="compositionally biased region" description="Polar residues" evidence="7">
    <location>
        <begin position="94"/>
        <end position="103"/>
    </location>
</feature>
<evidence type="ECO:0000259" key="8">
    <source>
        <dbReference type="PROSITE" id="PS50207"/>
    </source>
</evidence>
<evidence type="ECO:0000256" key="1">
    <source>
        <dbReference type="ARBA" id="ARBA00010134"/>
    </source>
</evidence>
<dbReference type="InterPro" id="IPR015917">
    <property type="entry name" value="Pept_C14A"/>
</dbReference>
<comment type="similarity">
    <text evidence="1">Belongs to the peptidase C14A family.</text>
</comment>
<dbReference type="PROSITE" id="PS50209">
    <property type="entry name" value="CARD"/>
    <property type="match status" value="1"/>
</dbReference>
<dbReference type="GO" id="GO:0006915">
    <property type="term" value="P:apoptotic process"/>
    <property type="evidence" value="ECO:0007669"/>
    <property type="project" value="UniProtKB-KW"/>
</dbReference>
<evidence type="ECO:0000256" key="6">
    <source>
        <dbReference type="ARBA" id="ARBA00023145"/>
    </source>
</evidence>
<dbReference type="GO" id="GO:0004197">
    <property type="term" value="F:cysteine-type endopeptidase activity"/>
    <property type="evidence" value="ECO:0007669"/>
    <property type="project" value="InterPro"/>
</dbReference>
<evidence type="ECO:0000256" key="2">
    <source>
        <dbReference type="ARBA" id="ARBA00022670"/>
    </source>
</evidence>
<dbReference type="PANTHER" id="PTHR47901">
    <property type="entry name" value="CASPASE RECRUITMENT DOMAIN-CONTAINING PROTEIN 18"/>
    <property type="match status" value="1"/>
</dbReference>
<dbReference type="InterPro" id="IPR001315">
    <property type="entry name" value="CARD"/>
</dbReference>
<dbReference type="SMART" id="SM00115">
    <property type="entry name" value="CASc"/>
    <property type="match status" value="1"/>
</dbReference>
<proteinExistence type="evidence at transcript level"/>
<dbReference type="Gene3D" id="1.10.533.10">
    <property type="entry name" value="Death Domain, Fas"/>
    <property type="match status" value="1"/>
</dbReference>
<feature type="domain" description="CARD" evidence="9">
    <location>
        <begin position="1"/>
        <end position="92"/>
    </location>
</feature>
<dbReference type="AlphaFoldDB" id="F2XEW7"/>
<evidence type="ECO:0000256" key="4">
    <source>
        <dbReference type="ARBA" id="ARBA00022801"/>
    </source>
</evidence>
<feature type="compositionally biased region" description="Basic and acidic residues" evidence="7">
    <location>
        <begin position="119"/>
        <end position="134"/>
    </location>
</feature>
<dbReference type="InterPro" id="IPR029030">
    <property type="entry name" value="Caspase-like_dom_sf"/>
</dbReference>
<evidence type="ECO:0000256" key="5">
    <source>
        <dbReference type="ARBA" id="ARBA00022807"/>
    </source>
</evidence>
<evidence type="ECO:0000259" key="9">
    <source>
        <dbReference type="PROSITE" id="PS50209"/>
    </source>
</evidence>
<evidence type="ECO:0000313" key="10">
    <source>
        <dbReference type="EMBL" id="ADZ24778.1"/>
    </source>
</evidence>
<feature type="region of interest" description="Disordered" evidence="7">
    <location>
        <begin position="82"/>
        <end position="149"/>
    </location>
</feature>
<keyword evidence="2" id="KW-0645">Protease</keyword>
<dbReference type="InterPro" id="IPR002398">
    <property type="entry name" value="Pept_C14"/>
</dbReference>
<evidence type="ECO:0000256" key="3">
    <source>
        <dbReference type="ARBA" id="ARBA00022703"/>
    </source>
</evidence>
<organism evidence="10">
    <name type="scientific">Mytilus galloprovincialis</name>
    <name type="common">Mediterranean mussel</name>
    <dbReference type="NCBI Taxonomy" id="29158"/>
    <lineage>
        <taxon>Eukaryota</taxon>
        <taxon>Metazoa</taxon>
        <taxon>Spiralia</taxon>
        <taxon>Lophotrochozoa</taxon>
        <taxon>Mollusca</taxon>
        <taxon>Bivalvia</taxon>
        <taxon>Autobranchia</taxon>
        <taxon>Pteriomorphia</taxon>
        <taxon>Mytilida</taxon>
        <taxon>Mytiloidea</taxon>
        <taxon>Mytilidae</taxon>
        <taxon>Mytilinae</taxon>
        <taxon>Mytilus</taxon>
    </lineage>
</organism>
<keyword evidence="3" id="KW-0053">Apoptosis</keyword>
<keyword evidence="5" id="KW-0788">Thiol protease</keyword>
<dbReference type="SUPFAM" id="SSF47986">
    <property type="entry name" value="DEATH domain"/>
    <property type="match status" value="1"/>
</dbReference>
<sequence length="468" mass="52814">MEQKHRNILQTNFAYLIKNLHNVEEICDHLMSGDILTSGMMDSIKHKKPRPTGQTRELLSILPRRGMKAYKSFIHALHETGNGEVGDHLEKNSPKSNGQNSGEIDNGLSKPKVGNSDTQEAKLQHSEKPEETQKSESQNKQGWPMSEKSIQTIKKSDIKKCTIDSHKKICESKQVYHMTGSKKGKFLSVSNVQCTTTDENTGAKTIDDSLTKKTECENKCRCCVDFDKTCISQLFTHMQYDSKAADNVRGVSGQDVKVFLEEHLNNKENTVFDSLVIVFFSGGDKYEPGKIYDKGGNEIDKEEIFTMIKKSTAFKGKPKIVILRTYDFEEKTTPPDHDVLDAVKSSVHFIKDKPNVDDLFVVSSQPKTKKGPWVVGDGMNGSYFIQALIHVFKNMAHEKSFMEMMEEVNTCIMNAMVPKQGKTSVAEVMILEHSVQKSLFFFPGLLDVPAVMMKVPGWARFWQLVENL</sequence>